<protein>
    <submittedName>
        <fullName evidence="2">Nucleotidyl transferase</fullName>
    </submittedName>
</protein>
<proteinExistence type="predicted"/>
<name>C7DGH4_MICA2</name>
<gene>
    <name evidence="2" type="ORF">UNLARM2_0176</name>
</gene>
<dbReference type="InterPro" id="IPR029044">
    <property type="entry name" value="Nucleotide-diphossugar_trans"/>
</dbReference>
<reference evidence="2 3" key="2">
    <citation type="journal article" date="2010" name="Proc. Natl. Acad. Sci. U.S.A.">
        <title>Enigmatic, ultrasmall, uncultivated Archaea.</title>
        <authorList>
            <person name="Baker B.J."/>
            <person name="Comolli L.R."/>
            <person name="Dick G.J."/>
            <person name="Hauser L.J."/>
            <person name="Hyatt D."/>
            <person name="Dill B.D."/>
            <person name="Land M.L."/>
            <person name="Verberkmoes N.C."/>
            <person name="Hettich R.L."/>
            <person name="Banfield J.F."/>
        </authorList>
    </citation>
    <scope>NUCLEOTIDE SEQUENCE [LARGE SCALE GENOMIC DNA]</scope>
    <source>
        <strain evidence="2">ARMAN-2</strain>
    </source>
</reference>
<keyword evidence="3" id="KW-1185">Reference proteome</keyword>
<dbReference type="EMBL" id="GG697238">
    <property type="protein sequence ID" value="EET90321.1"/>
    <property type="molecule type" value="Genomic_DNA"/>
</dbReference>
<sequence length="229" mass="24964">MLAVILAGGFGKRLMPFTSSTPKALLKIDGKSILDRQIEWLSGCGVSNFVVSAGYLYEKFENHLKSMDNATVIAEPEPLGTAGALKFTSKLINKEERFFVVNGDVLSEISPNDLSLGNRHIASMALVPLRSTYGVVAIRDGEVTGFREKPVLEGYWLNAGIYLMSREVLAMLPDKGDLSKDVFPMLASKGLLGCSTFTGKYWTSIDSIKDLEEAEKDLKLGSHGNAPQQ</sequence>
<reference evidence="2 3" key="1">
    <citation type="journal article" date="2009" name="Genome Biol.">
        <title>Community-wide analysis of microbial genome sequence signatures.</title>
        <authorList>
            <person name="Dick G.J."/>
            <person name="Andersson A.F."/>
            <person name="Baker B.J."/>
            <person name="Simmons S.L."/>
            <person name="Thomas B.C."/>
            <person name="Yelton A.P."/>
            <person name="Banfield J.F."/>
        </authorList>
    </citation>
    <scope>NUCLEOTIDE SEQUENCE [LARGE SCALE GENOMIC DNA]</scope>
    <source>
        <strain evidence="2">ARMAN-2</strain>
    </source>
</reference>
<dbReference type="InterPro" id="IPR005835">
    <property type="entry name" value="NTP_transferase_dom"/>
</dbReference>
<dbReference type="Proteomes" id="UP000332487">
    <property type="component" value="Unassembled WGS sequence"/>
</dbReference>
<dbReference type="PANTHER" id="PTHR22572">
    <property type="entry name" value="SUGAR-1-PHOSPHATE GUANYL TRANSFERASE"/>
    <property type="match status" value="1"/>
</dbReference>
<evidence type="ECO:0000313" key="2">
    <source>
        <dbReference type="EMBL" id="EET90321.1"/>
    </source>
</evidence>
<dbReference type="CDD" id="cd04181">
    <property type="entry name" value="NTP_transferase"/>
    <property type="match status" value="1"/>
</dbReference>
<feature type="domain" description="Nucleotidyl transferase" evidence="1">
    <location>
        <begin position="3"/>
        <end position="218"/>
    </location>
</feature>
<dbReference type="GO" id="GO:0016740">
    <property type="term" value="F:transferase activity"/>
    <property type="evidence" value="ECO:0007669"/>
    <property type="project" value="UniProtKB-KW"/>
</dbReference>
<accession>C7DGH4</accession>
<dbReference type="Gene3D" id="3.90.550.10">
    <property type="entry name" value="Spore Coat Polysaccharide Biosynthesis Protein SpsA, Chain A"/>
    <property type="match status" value="1"/>
</dbReference>
<evidence type="ECO:0000313" key="3">
    <source>
        <dbReference type="Proteomes" id="UP000332487"/>
    </source>
</evidence>
<dbReference type="InterPro" id="IPR050486">
    <property type="entry name" value="Mannose-1P_guanyltransferase"/>
</dbReference>
<keyword evidence="2" id="KW-0808">Transferase</keyword>
<organism evidence="2 3">
    <name type="scientific">Candidatus Micrarchaeum acidiphilum ARMAN-2</name>
    <dbReference type="NCBI Taxonomy" id="425595"/>
    <lineage>
        <taxon>Archaea</taxon>
        <taxon>Candidatus Micrarchaeota</taxon>
        <taxon>Candidatus Micrarchaeia</taxon>
        <taxon>Candidatus Micrarchaeales</taxon>
        <taxon>Candidatus Micrarchaeaceae</taxon>
        <taxon>Candidatus Micrarchaeum</taxon>
    </lineage>
</organism>
<dbReference type="AlphaFoldDB" id="C7DGH4"/>
<dbReference type="SUPFAM" id="SSF53448">
    <property type="entry name" value="Nucleotide-diphospho-sugar transferases"/>
    <property type="match status" value="1"/>
</dbReference>
<dbReference type="Pfam" id="PF00483">
    <property type="entry name" value="NTP_transferase"/>
    <property type="match status" value="1"/>
</dbReference>
<evidence type="ECO:0000259" key="1">
    <source>
        <dbReference type="Pfam" id="PF00483"/>
    </source>
</evidence>